<dbReference type="SUPFAM" id="SSF51905">
    <property type="entry name" value="FAD/NAD(P)-binding domain"/>
    <property type="match status" value="1"/>
</dbReference>
<evidence type="ECO:0000256" key="2">
    <source>
        <dbReference type="ARBA" id="ARBA00010790"/>
    </source>
</evidence>
<dbReference type="Pfam" id="PF05199">
    <property type="entry name" value="GMC_oxred_C"/>
    <property type="match status" value="1"/>
</dbReference>
<comment type="similarity">
    <text evidence="2">Belongs to the GMC oxidoreductase family.</text>
</comment>
<dbReference type="Gene3D" id="3.50.50.60">
    <property type="entry name" value="FAD/NAD(P)-binding domain"/>
    <property type="match status" value="2"/>
</dbReference>
<dbReference type="Proteomes" id="UP001610563">
    <property type="component" value="Unassembled WGS sequence"/>
</dbReference>
<evidence type="ECO:0000259" key="6">
    <source>
        <dbReference type="Pfam" id="PF00732"/>
    </source>
</evidence>
<evidence type="ECO:0000256" key="5">
    <source>
        <dbReference type="ARBA" id="ARBA00023002"/>
    </source>
</evidence>
<comment type="caution">
    <text evidence="8">The sequence shown here is derived from an EMBL/GenBank/DDBJ whole genome shotgun (WGS) entry which is preliminary data.</text>
</comment>
<sequence>MASSPDYIIIGGGTAGLVVASRLSENPSICVLILEAGPSRTDDPRVQNPATYQTLAGSELDWKLTTVPQTELKNRILDHPAGKLLGDSSAINGCIYLPPSPAVLDAWGSMGNAGWDWQSLKPYIQKTYTLHPPRLPSEDTVGSAPTCDTLPDGLIQVAYEPPANGADKTLVDAWVAAFEQHGYEHISDFLAEEKTVGTRAYTAAIDPTSGHRSSADAKHGALLAGRENVTVMTDATVERIPLEQTPNGSVRATGVEANVDCQLTTFKASREVILPAGVFHSPKLLELSGIGDATRLRELGITGLPVGLKPHPGTQGITPGIKAFAFVSLDDEAGQQLSTSTITTTPDGAAEGLRSSTIRSILQDSNESSAIIGVSIISESLAGLGIGLTFAFSRGSSHIQSKYPEASPRYDVGFLTNNLDLEILVRHVQQAIDFLASSTALAPFFHECQIPSDNPTLEALLRSSLTIPAHHSCSTAAMLPREKGGVVSDELRVYGTENLRVVDASVFPLISNTNPMCLVYAVVKKAVDLIKASE</sequence>
<keyword evidence="9" id="KW-1185">Reference proteome</keyword>
<proteinExistence type="inferred from homology"/>
<gene>
    <name evidence="8" type="ORF">BJX66DRAFT_337017</name>
</gene>
<dbReference type="InterPro" id="IPR012132">
    <property type="entry name" value="GMC_OxRdtase"/>
</dbReference>
<keyword evidence="4" id="KW-0274">FAD</keyword>
<dbReference type="Pfam" id="PF00732">
    <property type="entry name" value="GMC_oxred_N"/>
    <property type="match status" value="1"/>
</dbReference>
<evidence type="ECO:0000313" key="8">
    <source>
        <dbReference type="EMBL" id="KAL2795458.1"/>
    </source>
</evidence>
<name>A0ABR4G8W8_9EURO</name>
<accession>A0ABR4G8W8</accession>
<evidence type="ECO:0000313" key="9">
    <source>
        <dbReference type="Proteomes" id="UP001610563"/>
    </source>
</evidence>
<evidence type="ECO:0000256" key="1">
    <source>
        <dbReference type="ARBA" id="ARBA00001974"/>
    </source>
</evidence>
<organism evidence="8 9">
    <name type="scientific">Aspergillus keveii</name>
    <dbReference type="NCBI Taxonomy" id="714993"/>
    <lineage>
        <taxon>Eukaryota</taxon>
        <taxon>Fungi</taxon>
        <taxon>Dikarya</taxon>
        <taxon>Ascomycota</taxon>
        <taxon>Pezizomycotina</taxon>
        <taxon>Eurotiomycetes</taxon>
        <taxon>Eurotiomycetidae</taxon>
        <taxon>Eurotiales</taxon>
        <taxon>Aspergillaceae</taxon>
        <taxon>Aspergillus</taxon>
        <taxon>Aspergillus subgen. Nidulantes</taxon>
    </lineage>
</organism>
<dbReference type="SUPFAM" id="SSF54373">
    <property type="entry name" value="FAD-linked reductases, C-terminal domain"/>
    <property type="match status" value="1"/>
</dbReference>
<reference evidence="8 9" key="1">
    <citation type="submission" date="2024-07" db="EMBL/GenBank/DDBJ databases">
        <title>Section-level genome sequencing and comparative genomics of Aspergillus sections Usti and Cavernicolus.</title>
        <authorList>
            <consortium name="Lawrence Berkeley National Laboratory"/>
            <person name="Nybo J.L."/>
            <person name="Vesth T.C."/>
            <person name="Theobald S."/>
            <person name="Frisvad J.C."/>
            <person name="Larsen T.O."/>
            <person name="Kjaerboelling I."/>
            <person name="Rothschild-Mancinelli K."/>
            <person name="Lyhne E.K."/>
            <person name="Kogle M.E."/>
            <person name="Barry K."/>
            <person name="Clum A."/>
            <person name="Na H."/>
            <person name="Ledsgaard L."/>
            <person name="Lin J."/>
            <person name="Lipzen A."/>
            <person name="Kuo A."/>
            <person name="Riley R."/>
            <person name="Mondo S."/>
            <person name="Labutti K."/>
            <person name="Haridas S."/>
            <person name="Pangalinan J."/>
            <person name="Salamov A.A."/>
            <person name="Simmons B.A."/>
            <person name="Magnuson J.K."/>
            <person name="Chen J."/>
            <person name="Drula E."/>
            <person name="Henrissat B."/>
            <person name="Wiebenga A."/>
            <person name="Lubbers R.J."/>
            <person name="Gomes A.C."/>
            <person name="Makela M.R."/>
            <person name="Stajich J."/>
            <person name="Grigoriev I.V."/>
            <person name="Mortensen U.H."/>
            <person name="De Vries R.P."/>
            <person name="Baker S.E."/>
            <person name="Andersen M.R."/>
        </authorList>
    </citation>
    <scope>NUCLEOTIDE SEQUENCE [LARGE SCALE GENOMIC DNA]</scope>
    <source>
        <strain evidence="8 9">CBS 209.92</strain>
    </source>
</reference>
<comment type="cofactor">
    <cofactor evidence="1">
        <name>FAD</name>
        <dbReference type="ChEBI" id="CHEBI:57692"/>
    </cofactor>
</comment>
<dbReference type="InterPro" id="IPR007867">
    <property type="entry name" value="GMC_OxRtase_C"/>
</dbReference>
<dbReference type="PANTHER" id="PTHR11552:SF201">
    <property type="entry name" value="GLUCOSE-METHANOL-CHOLINE OXIDOREDUCTASE N-TERMINAL DOMAIN-CONTAINING PROTEIN"/>
    <property type="match status" value="1"/>
</dbReference>
<dbReference type="InterPro" id="IPR036188">
    <property type="entry name" value="FAD/NAD-bd_sf"/>
</dbReference>
<evidence type="ECO:0000256" key="4">
    <source>
        <dbReference type="ARBA" id="ARBA00022827"/>
    </source>
</evidence>
<feature type="domain" description="Glucose-methanol-choline oxidoreductase C-terminal" evidence="7">
    <location>
        <begin position="392"/>
        <end position="522"/>
    </location>
</feature>
<protein>
    <submittedName>
        <fullName evidence="8">Choline dehydrogenase</fullName>
    </submittedName>
</protein>
<dbReference type="Gene3D" id="3.30.560.10">
    <property type="entry name" value="Glucose Oxidase, domain 3"/>
    <property type="match status" value="2"/>
</dbReference>
<dbReference type="PANTHER" id="PTHR11552">
    <property type="entry name" value="GLUCOSE-METHANOL-CHOLINE GMC OXIDOREDUCTASE"/>
    <property type="match status" value="1"/>
</dbReference>
<dbReference type="EMBL" id="JBFTWV010000035">
    <property type="protein sequence ID" value="KAL2795458.1"/>
    <property type="molecule type" value="Genomic_DNA"/>
</dbReference>
<feature type="domain" description="Glucose-methanol-choline oxidoreductase N-terminal" evidence="6">
    <location>
        <begin position="6"/>
        <end position="305"/>
    </location>
</feature>
<evidence type="ECO:0000256" key="3">
    <source>
        <dbReference type="ARBA" id="ARBA00022630"/>
    </source>
</evidence>
<dbReference type="InterPro" id="IPR000172">
    <property type="entry name" value="GMC_OxRdtase_N"/>
</dbReference>
<keyword evidence="3" id="KW-0285">Flavoprotein</keyword>
<evidence type="ECO:0000259" key="7">
    <source>
        <dbReference type="Pfam" id="PF05199"/>
    </source>
</evidence>
<keyword evidence="5" id="KW-0560">Oxidoreductase</keyword>
<dbReference type="PIRSF" id="PIRSF000137">
    <property type="entry name" value="Alcohol_oxidase"/>
    <property type="match status" value="1"/>
</dbReference>